<dbReference type="OrthoDB" id="5645054at2"/>
<dbReference type="Proteomes" id="UP000239239">
    <property type="component" value="Unassembled WGS sequence"/>
</dbReference>
<dbReference type="AlphaFoldDB" id="A0A2S6EYQ1"/>
<reference evidence="1 2" key="1">
    <citation type="submission" date="2018-02" db="EMBL/GenBank/DDBJ databases">
        <title>Draft genome sequences of four Legionella pneumophila clinical strains isolated in Ontario.</title>
        <authorList>
            <person name="Fortuna A."/>
            <person name="Ramnarine R."/>
            <person name="Li A."/>
            <person name="Frantz C."/>
            <person name="Mallo G."/>
        </authorList>
    </citation>
    <scope>NUCLEOTIDE SEQUENCE [LARGE SCALE GENOMIC DNA]</scope>
    <source>
        <strain evidence="1 2">LG61</strain>
    </source>
</reference>
<name>A0A2S6EYQ1_LEGPN</name>
<sequence>MMKRKFTMPKRFTKKIPLISKEECFALLPGYSINAMNLLKRGNHTLYYEEIESLSKIFVALVTHYSEPIESIINCMEKAMYGAYKEELDKIEHEIQRLFKIRKNTPIHSLFGEREIEKLTIQISELEKRKSVPVKEIIQGVIYDTLDKASQALTDRMPANYKLQEYENRGNPFQ</sequence>
<gene>
    <name evidence="1" type="ORF">C3928_09555</name>
</gene>
<evidence type="ECO:0000313" key="2">
    <source>
        <dbReference type="Proteomes" id="UP000239239"/>
    </source>
</evidence>
<protein>
    <submittedName>
        <fullName evidence="1">Uncharacterized protein</fullName>
    </submittedName>
</protein>
<comment type="caution">
    <text evidence="1">The sequence shown here is derived from an EMBL/GenBank/DDBJ whole genome shotgun (WGS) entry which is preliminary data.</text>
</comment>
<dbReference type="EMBL" id="PQWY01000012">
    <property type="protein sequence ID" value="PPK30300.1"/>
    <property type="molecule type" value="Genomic_DNA"/>
</dbReference>
<evidence type="ECO:0000313" key="1">
    <source>
        <dbReference type="EMBL" id="PPK30300.1"/>
    </source>
</evidence>
<organism evidence="1 2">
    <name type="scientific">Legionella pneumophila</name>
    <dbReference type="NCBI Taxonomy" id="446"/>
    <lineage>
        <taxon>Bacteria</taxon>
        <taxon>Pseudomonadati</taxon>
        <taxon>Pseudomonadota</taxon>
        <taxon>Gammaproteobacteria</taxon>
        <taxon>Legionellales</taxon>
        <taxon>Legionellaceae</taxon>
        <taxon>Legionella</taxon>
    </lineage>
</organism>
<accession>A0A2S6EYQ1</accession>
<proteinExistence type="predicted"/>